<evidence type="ECO:0000256" key="1">
    <source>
        <dbReference type="SAM" id="MobiDB-lite"/>
    </source>
</evidence>
<keyword evidence="2" id="KW-0812">Transmembrane</keyword>
<keyword evidence="2" id="KW-1133">Transmembrane helix</keyword>
<accession>A0A370BAL7</accession>
<name>A0A370BAL7_9ACTN</name>
<protein>
    <submittedName>
        <fullName evidence="3">Uncharacterized protein</fullName>
    </submittedName>
</protein>
<sequence length="215" mass="21671">MRRMNPTPETETPEQTTAAANDAKPPAKDLSKEAADGTAEDTATKDTATEDVAPTAEAADGSAAAHAVDDEDEDDAAYDDDATAAATGSSGGLGTAAAAVLAVCLGVVALTGTWSSRVLGERQGLVGQLKTGQSATAEQQISAIYGDAWHLTALVNGGFALVALIIGAIALALPRPRTAWVRPFALAGAVLGLLGLLMSLGMYFDLFAALPSTAS</sequence>
<reference evidence="3 4" key="1">
    <citation type="submission" date="2018-07" db="EMBL/GenBank/DDBJ databases">
        <title>Streptomyces species from bats.</title>
        <authorList>
            <person name="Dunlap C."/>
        </authorList>
    </citation>
    <scope>NUCLEOTIDE SEQUENCE [LARGE SCALE GENOMIC DNA]</scope>
    <source>
        <strain evidence="3 4">AC230</strain>
    </source>
</reference>
<evidence type="ECO:0000256" key="2">
    <source>
        <dbReference type="SAM" id="Phobius"/>
    </source>
</evidence>
<dbReference type="EMBL" id="QQNA01000112">
    <property type="protein sequence ID" value="RDG37224.1"/>
    <property type="molecule type" value="Genomic_DNA"/>
</dbReference>
<comment type="caution">
    <text evidence="3">The sequence shown here is derived from an EMBL/GenBank/DDBJ whole genome shotgun (WGS) entry which is preliminary data.</text>
</comment>
<feature type="region of interest" description="Disordered" evidence="1">
    <location>
        <begin position="1"/>
        <end position="76"/>
    </location>
</feature>
<feature type="transmembrane region" description="Helical" evidence="2">
    <location>
        <begin position="93"/>
        <end position="114"/>
    </location>
</feature>
<proteinExistence type="predicted"/>
<evidence type="ECO:0000313" key="4">
    <source>
        <dbReference type="Proteomes" id="UP000253741"/>
    </source>
</evidence>
<feature type="transmembrane region" description="Helical" evidence="2">
    <location>
        <begin position="148"/>
        <end position="172"/>
    </location>
</feature>
<dbReference type="AlphaFoldDB" id="A0A370BAL7"/>
<feature type="compositionally biased region" description="Low complexity" evidence="1">
    <location>
        <begin position="1"/>
        <end position="24"/>
    </location>
</feature>
<dbReference type="OrthoDB" id="3853425at2"/>
<organism evidence="3 4">
    <name type="scientific">Streptomyces corynorhini</name>
    <dbReference type="NCBI Taxonomy" id="2282652"/>
    <lineage>
        <taxon>Bacteria</taxon>
        <taxon>Bacillati</taxon>
        <taxon>Actinomycetota</taxon>
        <taxon>Actinomycetes</taxon>
        <taxon>Kitasatosporales</taxon>
        <taxon>Streptomycetaceae</taxon>
        <taxon>Streptomyces</taxon>
    </lineage>
</organism>
<dbReference type="Proteomes" id="UP000253741">
    <property type="component" value="Unassembled WGS sequence"/>
</dbReference>
<evidence type="ECO:0000313" key="3">
    <source>
        <dbReference type="EMBL" id="RDG37224.1"/>
    </source>
</evidence>
<feature type="transmembrane region" description="Helical" evidence="2">
    <location>
        <begin position="184"/>
        <end position="204"/>
    </location>
</feature>
<feature type="compositionally biased region" description="Low complexity" evidence="1">
    <location>
        <begin position="50"/>
        <end position="66"/>
    </location>
</feature>
<gene>
    <name evidence="3" type="ORF">DVH02_15375</name>
</gene>
<keyword evidence="2" id="KW-0472">Membrane</keyword>
<keyword evidence="4" id="KW-1185">Reference proteome</keyword>
<feature type="compositionally biased region" description="Basic and acidic residues" evidence="1">
    <location>
        <begin position="25"/>
        <end position="35"/>
    </location>
</feature>